<dbReference type="GO" id="GO:0005737">
    <property type="term" value="C:cytoplasm"/>
    <property type="evidence" value="ECO:0007669"/>
    <property type="project" value="UniProtKB-SubCell"/>
</dbReference>
<evidence type="ECO:0000313" key="7">
    <source>
        <dbReference type="EMBL" id="MST73106.1"/>
    </source>
</evidence>
<proteinExistence type="inferred from homology"/>
<evidence type="ECO:0000256" key="4">
    <source>
        <dbReference type="ARBA" id="ARBA00044936"/>
    </source>
</evidence>
<dbReference type="PANTHER" id="PTHR35798">
    <property type="entry name" value="CELL DIVISION PROTEIN SEPF"/>
    <property type="match status" value="1"/>
</dbReference>
<evidence type="ECO:0000256" key="2">
    <source>
        <dbReference type="ARBA" id="ARBA00023210"/>
    </source>
</evidence>
<keyword evidence="2 5" id="KW-0717">Septation</keyword>
<reference evidence="7 8" key="1">
    <citation type="submission" date="2019-08" db="EMBL/GenBank/DDBJ databases">
        <title>In-depth cultivation of the pig gut microbiome towards novel bacterial diversity and tailored functional studies.</title>
        <authorList>
            <person name="Wylensek D."/>
            <person name="Hitch T.C.A."/>
            <person name="Clavel T."/>
        </authorList>
    </citation>
    <scope>NUCLEOTIDE SEQUENCE [LARGE SCALE GENOMIC DNA]</scope>
    <source>
        <strain evidence="7 8">CA-Schmier-601-WT-1</strain>
    </source>
</reference>
<sequence>MGFLDNLKDRFGSKDDDYYDDDYYGDDGYDEPAEPVRRPEADTSGVLGNTRRPEAESVSVYTRSGRPVGDNAGAASSAYGSATSTYAPRNTYAKAQQPSYAGYDDDATTSIGQHSYASHDSVLGNTTGGNTPADIGLKAVPRVSSGQLPPYVLKPVSYDDVQMVVRRVRTNQPVVLVFRNTNIETAKRILDFCFGLACGLGGVVDELGDRVFVVMPQGVELSDSDINKLVADGTIQR</sequence>
<dbReference type="Proteomes" id="UP000469325">
    <property type="component" value="Unassembled WGS sequence"/>
</dbReference>
<comment type="function">
    <text evidence="4 5">Cell division protein that is part of the divisome complex and is recruited early to the Z-ring. Probably stimulates Z-ring formation, perhaps through the cross-linking of FtsZ protofilaments. Its function overlaps with FtsA.</text>
</comment>
<evidence type="ECO:0000256" key="3">
    <source>
        <dbReference type="ARBA" id="ARBA00023306"/>
    </source>
</evidence>
<accession>A0A6N7XSU5</accession>
<keyword evidence="8" id="KW-1185">Reference proteome</keyword>
<organism evidence="7 8">
    <name type="scientific">Olsenella porci</name>
    <dbReference type="NCBI Taxonomy" id="2652279"/>
    <lineage>
        <taxon>Bacteria</taxon>
        <taxon>Bacillati</taxon>
        <taxon>Actinomycetota</taxon>
        <taxon>Coriobacteriia</taxon>
        <taxon>Coriobacteriales</taxon>
        <taxon>Atopobiaceae</taxon>
        <taxon>Olsenella</taxon>
    </lineage>
</organism>
<dbReference type="Pfam" id="PF04472">
    <property type="entry name" value="SepF"/>
    <property type="match status" value="1"/>
</dbReference>
<comment type="similarity">
    <text evidence="5">Belongs to the SepF family.</text>
</comment>
<comment type="subunit">
    <text evidence="5">Homodimer. Interacts with FtsZ.</text>
</comment>
<dbReference type="InterPro" id="IPR007561">
    <property type="entry name" value="Cell_div_SepF/SepF-rel"/>
</dbReference>
<evidence type="ECO:0000256" key="5">
    <source>
        <dbReference type="HAMAP-Rule" id="MF_01197"/>
    </source>
</evidence>
<keyword evidence="3 5" id="KW-0131">Cell cycle</keyword>
<keyword evidence="5" id="KW-0963">Cytoplasm</keyword>
<comment type="caution">
    <text evidence="7">The sequence shown here is derived from an EMBL/GenBank/DDBJ whole genome shotgun (WGS) entry which is preliminary data.</text>
</comment>
<dbReference type="GO" id="GO:0043093">
    <property type="term" value="P:FtsZ-dependent cytokinesis"/>
    <property type="evidence" value="ECO:0007669"/>
    <property type="project" value="UniProtKB-UniRule"/>
</dbReference>
<dbReference type="GO" id="GO:0000917">
    <property type="term" value="P:division septum assembly"/>
    <property type="evidence" value="ECO:0007669"/>
    <property type="project" value="UniProtKB-KW"/>
</dbReference>
<evidence type="ECO:0000313" key="8">
    <source>
        <dbReference type="Proteomes" id="UP000469325"/>
    </source>
</evidence>
<dbReference type="HAMAP" id="MF_01197">
    <property type="entry name" value="SepF"/>
    <property type="match status" value="1"/>
</dbReference>
<evidence type="ECO:0000256" key="1">
    <source>
        <dbReference type="ARBA" id="ARBA00022618"/>
    </source>
</evidence>
<feature type="region of interest" description="Disordered" evidence="6">
    <location>
        <begin position="1"/>
        <end position="78"/>
    </location>
</feature>
<dbReference type="Gene3D" id="3.30.110.150">
    <property type="entry name" value="SepF-like protein"/>
    <property type="match status" value="1"/>
</dbReference>
<dbReference type="InterPro" id="IPR023052">
    <property type="entry name" value="Cell_div_SepF"/>
</dbReference>
<comment type="subcellular location">
    <subcellularLocation>
        <location evidence="5">Cytoplasm</location>
    </subcellularLocation>
    <text evidence="5">Localizes to the division site, in a FtsZ-dependent manner.</text>
</comment>
<name>A0A6N7XSU5_9ACTN</name>
<dbReference type="EMBL" id="VUNC01000006">
    <property type="protein sequence ID" value="MST73106.1"/>
    <property type="molecule type" value="Genomic_DNA"/>
</dbReference>
<keyword evidence="1 5" id="KW-0132">Cell division</keyword>
<dbReference type="AlphaFoldDB" id="A0A6N7XSU5"/>
<dbReference type="InterPro" id="IPR038594">
    <property type="entry name" value="SepF-like_sf"/>
</dbReference>
<feature type="compositionally biased region" description="Basic and acidic residues" evidence="6">
    <location>
        <begin position="1"/>
        <end position="16"/>
    </location>
</feature>
<evidence type="ECO:0000256" key="6">
    <source>
        <dbReference type="SAM" id="MobiDB-lite"/>
    </source>
</evidence>
<dbReference type="RefSeq" id="WP_154435742.1">
    <property type="nucleotide sequence ID" value="NZ_VUNC01000006.1"/>
</dbReference>
<gene>
    <name evidence="5" type="primary">sepF</name>
    <name evidence="7" type="ORF">FYJ68_08280</name>
</gene>
<dbReference type="PANTHER" id="PTHR35798:SF1">
    <property type="entry name" value="CELL DIVISION PROTEIN SEPF"/>
    <property type="match status" value="1"/>
</dbReference>
<protein>
    <recommendedName>
        <fullName evidence="5">Cell division protein SepF</fullName>
    </recommendedName>
</protein>
<feature type="compositionally biased region" description="Acidic residues" evidence="6">
    <location>
        <begin position="17"/>
        <end position="33"/>
    </location>
</feature>